<evidence type="ECO:0000313" key="2">
    <source>
        <dbReference type="EMBL" id="MBB4921003.1"/>
    </source>
</evidence>
<keyword evidence="1" id="KW-0472">Membrane</keyword>
<dbReference type="Proteomes" id="UP000552644">
    <property type="component" value="Unassembled WGS sequence"/>
</dbReference>
<keyword evidence="1" id="KW-1133">Transmembrane helix</keyword>
<feature type="transmembrane region" description="Helical" evidence="1">
    <location>
        <begin position="62"/>
        <end position="87"/>
    </location>
</feature>
<proteinExistence type="predicted"/>
<comment type="caution">
    <text evidence="2">The sequence shown here is derived from an EMBL/GenBank/DDBJ whole genome shotgun (WGS) entry which is preliminary data.</text>
</comment>
<feature type="transmembrane region" description="Helical" evidence="1">
    <location>
        <begin position="21"/>
        <end position="42"/>
    </location>
</feature>
<evidence type="ECO:0000256" key="1">
    <source>
        <dbReference type="SAM" id="Phobius"/>
    </source>
</evidence>
<reference evidence="2 3" key="1">
    <citation type="submission" date="2020-08" db="EMBL/GenBank/DDBJ databases">
        <title>Genomic Encyclopedia of Type Strains, Phase III (KMG-III): the genomes of soil and plant-associated and newly described type strains.</title>
        <authorList>
            <person name="Whitman W."/>
        </authorList>
    </citation>
    <scope>NUCLEOTIDE SEQUENCE [LARGE SCALE GENOMIC DNA]</scope>
    <source>
        <strain evidence="2 3">CECT 8840</strain>
    </source>
</reference>
<dbReference type="EMBL" id="JACHJP010000023">
    <property type="protein sequence ID" value="MBB4921003.1"/>
    <property type="molecule type" value="Genomic_DNA"/>
</dbReference>
<keyword evidence="3" id="KW-1185">Reference proteome</keyword>
<dbReference type="InterPro" id="IPR009339">
    <property type="entry name" value="DUF998"/>
</dbReference>
<protein>
    <submittedName>
        <fullName evidence="2">Putative membrane protein</fullName>
    </submittedName>
</protein>
<feature type="transmembrane region" description="Helical" evidence="1">
    <location>
        <begin position="163"/>
        <end position="183"/>
    </location>
</feature>
<organism evidence="2 3">
    <name type="scientific">Streptosporangium saharense</name>
    <dbReference type="NCBI Taxonomy" id="1706840"/>
    <lineage>
        <taxon>Bacteria</taxon>
        <taxon>Bacillati</taxon>
        <taxon>Actinomycetota</taxon>
        <taxon>Actinomycetes</taxon>
        <taxon>Streptosporangiales</taxon>
        <taxon>Streptosporangiaceae</taxon>
        <taxon>Streptosporangium</taxon>
    </lineage>
</organism>
<accession>A0A7W7QWD7</accession>
<keyword evidence="1" id="KW-0812">Transmembrane</keyword>
<feature type="transmembrane region" description="Helical" evidence="1">
    <location>
        <begin position="94"/>
        <end position="112"/>
    </location>
</feature>
<sequence length="226" mass="23618">MLMTTAGEILKQHRRRDVAKLAEAGITGILVFVGLVASLHVIDPGRDPISITVSEYVLGPYGWLLSFAALAFGLGVLALTAAIAATLPSPRPRVGLTLLATAGLGMVVVGAFPTDPIDPTDPRFVTTSGVIHAAAGILAFTCFALAGPLLTRPILKATSTTRVRGLALLPPAGYAIFWATGILDNQLGGLFGNRSATGLGERFMAMTFIIWLITAALGIRRAMRQG</sequence>
<gene>
    <name evidence="2" type="ORF">FHS44_008156</name>
</gene>
<dbReference type="RefSeq" id="WP_184725859.1">
    <property type="nucleotide sequence ID" value="NZ_JACHJP010000023.1"/>
</dbReference>
<feature type="transmembrane region" description="Helical" evidence="1">
    <location>
        <begin position="124"/>
        <end position="151"/>
    </location>
</feature>
<dbReference type="AlphaFoldDB" id="A0A7W7QWD7"/>
<feature type="transmembrane region" description="Helical" evidence="1">
    <location>
        <begin position="203"/>
        <end position="219"/>
    </location>
</feature>
<name>A0A7W7QWD7_9ACTN</name>
<evidence type="ECO:0000313" key="3">
    <source>
        <dbReference type="Proteomes" id="UP000552644"/>
    </source>
</evidence>
<dbReference type="Pfam" id="PF06197">
    <property type="entry name" value="DUF998"/>
    <property type="match status" value="1"/>
</dbReference>